<dbReference type="EMBL" id="QJPH01000382">
    <property type="protein sequence ID" value="PZN75590.1"/>
    <property type="molecule type" value="Genomic_DNA"/>
</dbReference>
<protein>
    <submittedName>
        <fullName evidence="1">Uncharacterized protein</fullName>
    </submittedName>
</protein>
<feature type="non-terminal residue" evidence="1">
    <location>
        <position position="210"/>
    </location>
</feature>
<organism evidence="1 2">
    <name type="scientific">Candidatus Methylumidiphilus alinenensis</name>
    <dbReference type="NCBI Taxonomy" id="2202197"/>
    <lineage>
        <taxon>Bacteria</taxon>
        <taxon>Pseudomonadati</taxon>
        <taxon>Pseudomonadota</taxon>
        <taxon>Gammaproteobacteria</taxon>
        <taxon>Methylococcales</taxon>
        <taxon>Candidatus Methylumidiphilus</taxon>
    </lineage>
</organism>
<proteinExistence type="predicted"/>
<reference evidence="1 2" key="1">
    <citation type="journal article" date="2018" name="Aquat. Microb. Ecol.">
        <title>Gammaproteobacterial methanotrophs dominate.</title>
        <authorList>
            <person name="Rissanen A.J."/>
            <person name="Saarenheimo J."/>
            <person name="Tiirola M."/>
            <person name="Peura S."/>
            <person name="Aalto S.L."/>
            <person name="Karvinen A."/>
            <person name="Nykanen H."/>
        </authorList>
    </citation>
    <scope>NUCLEOTIDE SEQUENCE [LARGE SCALE GENOMIC DNA]</scope>
    <source>
        <strain evidence="1">AMbin10</strain>
    </source>
</reference>
<gene>
    <name evidence="1" type="ORF">DM484_18450</name>
</gene>
<accession>A0A2W4SJE5</accession>
<dbReference type="AlphaFoldDB" id="A0A2W4SJE5"/>
<dbReference type="Proteomes" id="UP000249396">
    <property type="component" value="Unassembled WGS sequence"/>
</dbReference>
<sequence>MNICEERSILKLATPFLEELYGSFEIDPHQLDDPDAAIILKQNSTESKLETKEIRIGIEITIIDKQKNLQYLNDEKVTKNATLDQVEALLKDGSYSKQPMKKLLITFPKEYIYEGIFKKKDKYAKYMQTGGYDEIIILAFSSHLHVNQEYIENYLKPWSEFLLSEQAFPFDKAIFVCKTTKKPILVYDKSRPQLNRPQQHDQEDVGTEVI</sequence>
<name>A0A2W4SJE5_9GAMM</name>
<evidence type="ECO:0000313" key="1">
    <source>
        <dbReference type="EMBL" id="PZN75590.1"/>
    </source>
</evidence>
<comment type="caution">
    <text evidence="1">The sequence shown here is derived from an EMBL/GenBank/DDBJ whole genome shotgun (WGS) entry which is preliminary data.</text>
</comment>
<evidence type="ECO:0000313" key="2">
    <source>
        <dbReference type="Proteomes" id="UP000249396"/>
    </source>
</evidence>